<dbReference type="NCBIfam" id="NF033805">
    <property type="entry name" value="invasion_CiaB"/>
    <property type="match status" value="1"/>
</dbReference>
<reference evidence="2 3" key="1">
    <citation type="journal article" date="2014" name="Genome Announc.">
        <title>Draft genome sequences of eight enterohepatic helicobacter species isolated from both laboratory and wild rodents.</title>
        <authorList>
            <person name="Sheh A."/>
            <person name="Shen Z."/>
            <person name="Fox J.G."/>
        </authorList>
    </citation>
    <scope>NUCLEOTIDE SEQUENCE [LARGE SCALE GENOMIC DNA]</scope>
    <source>
        <strain evidence="2 3">MIT 96-1001</strain>
    </source>
</reference>
<feature type="domain" description="DUF7897" evidence="1">
    <location>
        <begin position="202"/>
        <end position="681"/>
    </location>
</feature>
<evidence type="ECO:0000313" key="2">
    <source>
        <dbReference type="EMBL" id="TLD93902.1"/>
    </source>
</evidence>
<proteinExistence type="predicted"/>
<accession>A0A4V6I1W6</accession>
<evidence type="ECO:0000259" key="1">
    <source>
        <dbReference type="Pfam" id="PF25448"/>
    </source>
</evidence>
<dbReference type="Proteomes" id="UP000029921">
    <property type="component" value="Unassembled WGS sequence"/>
</dbReference>
<protein>
    <submittedName>
        <fullName evidence="2">Ciab protein</fullName>
    </submittedName>
</protein>
<dbReference type="RefSeq" id="WP_034585637.1">
    <property type="nucleotide sequence ID" value="NZ_JRPE02000001.1"/>
</dbReference>
<feature type="domain" description="DUF7897" evidence="1">
    <location>
        <begin position="10"/>
        <end position="170"/>
    </location>
</feature>
<keyword evidence="3" id="KW-1185">Reference proteome</keyword>
<sequence length="685" mass="79758">MEKSKAVFENELTQIYELSQIQSREIYTFFDAITQQDSPKHKILCDLSKQCNLEPSQSTLMALCERIVNLREDKIVQILQTQYAESENKEYEIDKARYMLLDFVMRFYQGQFESLLQSIEQKGLLSAFYREILSSTHRVGLAMNGFFVSWQKRLIDKINRDFEKTYSFVESPANLDSAEISCDDFLGSQGGGEGSLLNANDQANTADSHKSTQETRQFLESSLDRDENGVYIGRCYSIPLQVGTKFISQPYIKAFPQEVECIIKSLKQSIENLSLLEDSIYHVKDAYITYFNALIKAWRESESQNLIKQWQEVDLAWMAIKTPLQIAHPFEYYEDIYRHSVAPEWDLRLENKKNETKSYAKNLVGAMFQSLSQELELDFRLYNAITCAFKQTSLYNSLPLLYYGAENNGLFSAQVVPNDETISSQKGKKIFAFPDRIINQAKAKPQMKINVEFFGAELLEKWREILFHNERLWHFVYDISTNGHEFGHILWVDWQSEGLMNIDGEFKNIEEFKATCGGLVAWFLHYEKAKNMGQDSADCKDLKEILAYEKSLGGMDKILESLLEDHIRRCIGLMAWRESLEVRAYYCEGLLHLSGLFESGALSFDKAQTPHLQIHKEHYVRLIEWYQHTYTSLAKHYIQKLPANAWLERFINRNGYHATNPQVRSFADFYWERYKSIGNEIYSPL</sequence>
<name>A0A4V6I1W6_9HELI</name>
<dbReference type="InterPro" id="IPR057219">
    <property type="entry name" value="DUF7897"/>
</dbReference>
<dbReference type="Pfam" id="PF25448">
    <property type="entry name" value="DUF7897"/>
    <property type="match status" value="2"/>
</dbReference>
<comment type="caution">
    <text evidence="2">The sequence shown here is derived from an EMBL/GenBank/DDBJ whole genome shotgun (WGS) entry which is preliminary data.</text>
</comment>
<evidence type="ECO:0000313" key="3">
    <source>
        <dbReference type="Proteomes" id="UP000029921"/>
    </source>
</evidence>
<organism evidence="2 3">
    <name type="scientific">Helicobacter magdeburgensis</name>
    <dbReference type="NCBI Taxonomy" id="471858"/>
    <lineage>
        <taxon>Bacteria</taxon>
        <taxon>Pseudomonadati</taxon>
        <taxon>Campylobacterota</taxon>
        <taxon>Epsilonproteobacteria</taxon>
        <taxon>Campylobacterales</taxon>
        <taxon>Helicobacteraceae</taxon>
        <taxon>Helicobacter</taxon>
    </lineage>
</organism>
<gene>
    <name evidence="2" type="ORF">LS74_000715</name>
</gene>
<dbReference type="AlphaFoldDB" id="A0A4V6I1W6"/>
<dbReference type="EMBL" id="JRPE02000001">
    <property type="protein sequence ID" value="TLD93902.1"/>
    <property type="molecule type" value="Genomic_DNA"/>
</dbReference>